<sequence>MAIDCDDGLEHLSILDDKPLPSIIYRDVYRAQCCFHLWNGQPRRSPFSLSNLIRFSFDDIEHGIYSWYDYVEHMHALTNEDCPTFVPSFEGNVAVLLIWRPVPSNSTFFRHAPWAVDFYVMTNNVHTLAFRLAGLCWYFSADYLHMYHQQTSAPFAIDFCALESDVNTLAFRMAGLTWYFGSFLDRDNMVDSDYPSNYVYYIRAALHIERYTLASWRLAAEDGTIIDEIGHAPSSPGDTNNASSLPDDDADLPALIDDSDEDEDEGPLSLCDGSDGGSMSPSRDTDCLRDEAHPRSVADERQLPLNPTYPDASVLSDCLRFSFDDITHWVYNWKSYVDILHENTREELPVSIPSYPDNVKVAFVWRTVSVRSPLAHEASFALNFYVTTTGSQSLAFRLAGCGWSFTWDYLRNFHSGATHCPSDCVHHIEVKHHTEQYTSGTIFCAENFRSTFNHFTSLCTIDREQEFLYEGLPVTLCNE</sequence>
<accession>A0A5M3MIR0</accession>
<keyword evidence="3" id="KW-1185">Reference proteome</keyword>
<feature type="region of interest" description="Disordered" evidence="1">
    <location>
        <begin position="229"/>
        <end position="288"/>
    </location>
</feature>
<protein>
    <submittedName>
        <fullName evidence="2">Uncharacterized protein</fullName>
    </submittedName>
</protein>
<evidence type="ECO:0000313" key="3">
    <source>
        <dbReference type="Proteomes" id="UP000053558"/>
    </source>
</evidence>
<name>A0A5M3MIR0_CONPW</name>
<proteinExistence type="predicted"/>
<gene>
    <name evidence="2" type="ORF">CONPUDRAFT_155532</name>
</gene>
<dbReference type="KEGG" id="cput:CONPUDRAFT_155532"/>
<evidence type="ECO:0000313" key="2">
    <source>
        <dbReference type="EMBL" id="EIW78810.1"/>
    </source>
</evidence>
<comment type="caution">
    <text evidence="2">The sequence shown here is derived from an EMBL/GenBank/DDBJ whole genome shotgun (WGS) entry which is preliminary data.</text>
</comment>
<feature type="compositionally biased region" description="Acidic residues" evidence="1">
    <location>
        <begin position="246"/>
        <end position="266"/>
    </location>
</feature>
<dbReference type="Proteomes" id="UP000053558">
    <property type="component" value="Unassembled WGS sequence"/>
</dbReference>
<organism evidence="2 3">
    <name type="scientific">Coniophora puteana (strain RWD-64-598)</name>
    <name type="common">Brown rot fungus</name>
    <dbReference type="NCBI Taxonomy" id="741705"/>
    <lineage>
        <taxon>Eukaryota</taxon>
        <taxon>Fungi</taxon>
        <taxon>Dikarya</taxon>
        <taxon>Basidiomycota</taxon>
        <taxon>Agaricomycotina</taxon>
        <taxon>Agaricomycetes</taxon>
        <taxon>Agaricomycetidae</taxon>
        <taxon>Boletales</taxon>
        <taxon>Coniophorineae</taxon>
        <taxon>Coniophoraceae</taxon>
        <taxon>Coniophora</taxon>
    </lineage>
</organism>
<dbReference type="RefSeq" id="XP_007770589.1">
    <property type="nucleotide sequence ID" value="XM_007772399.1"/>
</dbReference>
<evidence type="ECO:0000256" key="1">
    <source>
        <dbReference type="SAM" id="MobiDB-lite"/>
    </source>
</evidence>
<dbReference type="AlphaFoldDB" id="A0A5M3MIR0"/>
<dbReference type="GeneID" id="19203464"/>
<reference evidence="3" key="1">
    <citation type="journal article" date="2012" name="Science">
        <title>The Paleozoic origin of enzymatic lignin decomposition reconstructed from 31 fungal genomes.</title>
        <authorList>
            <person name="Floudas D."/>
            <person name="Binder M."/>
            <person name="Riley R."/>
            <person name="Barry K."/>
            <person name="Blanchette R.A."/>
            <person name="Henrissat B."/>
            <person name="Martinez A.T."/>
            <person name="Otillar R."/>
            <person name="Spatafora J.W."/>
            <person name="Yadav J.S."/>
            <person name="Aerts A."/>
            <person name="Benoit I."/>
            <person name="Boyd A."/>
            <person name="Carlson A."/>
            <person name="Copeland A."/>
            <person name="Coutinho P.M."/>
            <person name="de Vries R.P."/>
            <person name="Ferreira P."/>
            <person name="Findley K."/>
            <person name="Foster B."/>
            <person name="Gaskell J."/>
            <person name="Glotzer D."/>
            <person name="Gorecki P."/>
            <person name="Heitman J."/>
            <person name="Hesse C."/>
            <person name="Hori C."/>
            <person name="Igarashi K."/>
            <person name="Jurgens J.A."/>
            <person name="Kallen N."/>
            <person name="Kersten P."/>
            <person name="Kohler A."/>
            <person name="Kuees U."/>
            <person name="Kumar T.K.A."/>
            <person name="Kuo A."/>
            <person name="LaButti K."/>
            <person name="Larrondo L.F."/>
            <person name="Lindquist E."/>
            <person name="Ling A."/>
            <person name="Lombard V."/>
            <person name="Lucas S."/>
            <person name="Lundell T."/>
            <person name="Martin R."/>
            <person name="McLaughlin D.J."/>
            <person name="Morgenstern I."/>
            <person name="Morin E."/>
            <person name="Murat C."/>
            <person name="Nagy L.G."/>
            <person name="Nolan M."/>
            <person name="Ohm R.A."/>
            <person name="Patyshakuliyeva A."/>
            <person name="Rokas A."/>
            <person name="Ruiz-Duenas F.J."/>
            <person name="Sabat G."/>
            <person name="Salamov A."/>
            <person name="Samejima M."/>
            <person name="Schmutz J."/>
            <person name="Slot J.C."/>
            <person name="St John F."/>
            <person name="Stenlid J."/>
            <person name="Sun H."/>
            <person name="Sun S."/>
            <person name="Syed K."/>
            <person name="Tsang A."/>
            <person name="Wiebenga A."/>
            <person name="Young D."/>
            <person name="Pisabarro A."/>
            <person name="Eastwood D.C."/>
            <person name="Martin F."/>
            <person name="Cullen D."/>
            <person name="Grigoriev I.V."/>
            <person name="Hibbett D.S."/>
        </authorList>
    </citation>
    <scope>NUCLEOTIDE SEQUENCE [LARGE SCALE GENOMIC DNA]</scope>
    <source>
        <strain evidence="3">RWD-64-598 SS2</strain>
    </source>
</reference>
<dbReference type="EMBL" id="JH711581">
    <property type="protein sequence ID" value="EIW78810.1"/>
    <property type="molecule type" value="Genomic_DNA"/>
</dbReference>